<evidence type="ECO:0000313" key="3">
    <source>
        <dbReference type="Proteomes" id="UP000215148"/>
    </source>
</evidence>
<protein>
    <recommendedName>
        <fullName evidence="4">ABC transporter ATP-binding protein</fullName>
    </recommendedName>
</protein>
<feature type="chain" id="PRO_5012917309" description="ABC transporter ATP-binding protein" evidence="1">
    <location>
        <begin position="23"/>
        <end position="108"/>
    </location>
</feature>
<sequence>MKKIINHTLLMFLLFVSKSSFAADTYISGKLVDITSVQQGLLIRIEGYQVPTTCPNPHNWGWMLIPEENKTMISVALAMWTQGKTNATIYTSGTKSGFCQVEQYDPHH</sequence>
<dbReference type="KEGG" id="vqi:CCZ37_11610"/>
<evidence type="ECO:0008006" key="4">
    <source>
        <dbReference type="Google" id="ProtNLM"/>
    </source>
</evidence>
<dbReference type="AlphaFoldDB" id="A0A223N036"/>
<keyword evidence="3" id="KW-1185">Reference proteome</keyword>
<evidence type="ECO:0000256" key="1">
    <source>
        <dbReference type="SAM" id="SignalP"/>
    </source>
</evidence>
<accession>A0A223N036</accession>
<dbReference type="Proteomes" id="UP000215148">
    <property type="component" value="Chromosome 1"/>
</dbReference>
<dbReference type="RefSeq" id="WP_094500568.1">
    <property type="nucleotide sequence ID" value="NZ_CAWNHI010000001.1"/>
</dbReference>
<evidence type="ECO:0000313" key="2">
    <source>
        <dbReference type="EMBL" id="ASU23189.1"/>
    </source>
</evidence>
<dbReference type="EMBL" id="CP022741">
    <property type="protein sequence ID" value="ASU23189.1"/>
    <property type="molecule type" value="Genomic_DNA"/>
</dbReference>
<reference evidence="2 3" key="1">
    <citation type="submission" date="2017-08" db="EMBL/GenBank/DDBJ databases">
        <title>The Vibrio qinghaiensis sp.-Q67 is a luminous bacteria isolated firstly from Qinghai lake, Qinghai province, China, which has been proved to be very sensitive to detect environmental and food pollutants. Therefore, complete genome analysis of V. qinghaiensis sp.-Q67 highlights the potential application of this strain on detection of hazards in the contaminated environments.</title>
        <authorList>
            <person name="Gong L."/>
        </authorList>
    </citation>
    <scope>NUCLEOTIDE SEQUENCE [LARGE SCALE GENOMIC DNA]</scope>
    <source>
        <strain evidence="2 3">Q67</strain>
    </source>
</reference>
<proteinExistence type="predicted"/>
<feature type="signal peptide" evidence="1">
    <location>
        <begin position="1"/>
        <end position="22"/>
    </location>
</feature>
<keyword evidence="1" id="KW-0732">Signal</keyword>
<name>A0A223N036_9VIBR</name>
<gene>
    <name evidence="2" type="ORF">CCZ37_11610</name>
</gene>
<organism evidence="2 3">
    <name type="scientific">Vibrio qinghaiensis</name>
    <dbReference type="NCBI Taxonomy" id="2025808"/>
    <lineage>
        <taxon>Bacteria</taxon>
        <taxon>Pseudomonadati</taxon>
        <taxon>Pseudomonadota</taxon>
        <taxon>Gammaproteobacteria</taxon>
        <taxon>Vibrionales</taxon>
        <taxon>Vibrionaceae</taxon>
        <taxon>Vibrio</taxon>
    </lineage>
</organism>